<protein>
    <submittedName>
        <fullName evidence="1">Uncharacterized protein</fullName>
    </submittedName>
</protein>
<accession>M1W158</accession>
<reference evidence="1 2" key="1">
    <citation type="journal article" date="2013" name="PLoS Genet.">
        <title>Plant-symbiotic fungi as chemical engineers: Multi-genome analysis of the Clavicipitaceae reveals dynamics of alkaloid loci.</title>
        <authorList>
            <person name="Schardl C.L."/>
            <person name="Young C.A."/>
            <person name="Hesse U."/>
            <person name="Amyotte S.G."/>
            <person name="Andreeva K."/>
            <person name="Calie P.J."/>
            <person name="Fleetwood D.J."/>
            <person name="Haws D.C."/>
            <person name="Moore N."/>
            <person name="Oeser B."/>
            <person name="Panaccione D.G."/>
            <person name="Schweri K.K."/>
            <person name="Voisey C.R."/>
            <person name="Farman M.L."/>
            <person name="Jaromczyk J.W."/>
            <person name="Roe B.A."/>
            <person name="O'Sullivan D.M."/>
            <person name="Scott B."/>
            <person name="Tudzynski P."/>
            <person name="An Z."/>
            <person name="Arnaoudova E.G."/>
            <person name="Bullock C.T."/>
            <person name="Charlton N.D."/>
            <person name="Chen L."/>
            <person name="Cox M."/>
            <person name="Dinkins R.D."/>
            <person name="Florea S."/>
            <person name="Glenn A.E."/>
            <person name="Gordon A."/>
            <person name="Gueldener U."/>
            <person name="Harris D.R."/>
            <person name="Hollin W."/>
            <person name="Jaromczyk J."/>
            <person name="Johnson R.D."/>
            <person name="Khan A.K."/>
            <person name="Leistner E."/>
            <person name="Leuchtmann A."/>
            <person name="Li C."/>
            <person name="Liu J."/>
            <person name="Liu J."/>
            <person name="Liu M."/>
            <person name="Mace W."/>
            <person name="Machado C."/>
            <person name="Nagabhyru P."/>
            <person name="Pan J."/>
            <person name="Schmid J."/>
            <person name="Sugawara K."/>
            <person name="Steiner U."/>
            <person name="Takach J.E."/>
            <person name="Tanaka E."/>
            <person name="Webb J.S."/>
            <person name="Wilson E.V."/>
            <person name="Wiseman J.L."/>
            <person name="Yoshida R."/>
            <person name="Zeng Z."/>
        </authorList>
    </citation>
    <scope>NUCLEOTIDE SEQUENCE [LARGE SCALE GENOMIC DNA]</scope>
    <source>
        <strain evidence="1 2">20.1</strain>
    </source>
</reference>
<sequence>MTVTDAINLRQFMMAQETAEYNLRSPKEQQIQLWISACVESNAYNTITSKLTIGTGRSDFSLRQLVKALKKKFSPGDYILKANLSSQYKVLLQGFSSRG</sequence>
<dbReference type="HOGENOM" id="CLU_2320133_0_0_1"/>
<evidence type="ECO:0000313" key="1">
    <source>
        <dbReference type="EMBL" id="CCE30626.1"/>
    </source>
</evidence>
<keyword evidence="2" id="KW-1185">Reference proteome</keyword>
<gene>
    <name evidence="1" type="ORF">CPUR_04475</name>
</gene>
<comment type="caution">
    <text evidence="1">The sequence shown here is derived from an EMBL/GenBank/DDBJ whole genome shotgun (WGS) entry which is preliminary data.</text>
</comment>
<evidence type="ECO:0000313" key="2">
    <source>
        <dbReference type="Proteomes" id="UP000016801"/>
    </source>
</evidence>
<dbReference type="Proteomes" id="UP000016801">
    <property type="component" value="Unassembled WGS sequence"/>
</dbReference>
<organism evidence="1 2">
    <name type="scientific">Claviceps purpurea (strain 20.1)</name>
    <name type="common">Ergot fungus</name>
    <name type="synonym">Sphacelia segetum</name>
    <dbReference type="NCBI Taxonomy" id="1111077"/>
    <lineage>
        <taxon>Eukaryota</taxon>
        <taxon>Fungi</taxon>
        <taxon>Dikarya</taxon>
        <taxon>Ascomycota</taxon>
        <taxon>Pezizomycotina</taxon>
        <taxon>Sordariomycetes</taxon>
        <taxon>Hypocreomycetidae</taxon>
        <taxon>Hypocreales</taxon>
        <taxon>Clavicipitaceae</taxon>
        <taxon>Claviceps</taxon>
    </lineage>
</organism>
<name>M1W158_CLAP2</name>
<dbReference type="EMBL" id="CAGA01000023">
    <property type="protein sequence ID" value="CCE30626.1"/>
    <property type="molecule type" value="Genomic_DNA"/>
</dbReference>
<dbReference type="VEuPathDB" id="FungiDB:CPUR_04475"/>
<dbReference type="AlphaFoldDB" id="M1W158"/>
<dbReference type="OrthoDB" id="4952972at2759"/>
<proteinExistence type="predicted"/>